<organism evidence="1 2">
    <name type="scientific">Actinokineospora soli</name>
    <dbReference type="NCBI Taxonomy" id="1048753"/>
    <lineage>
        <taxon>Bacteria</taxon>
        <taxon>Bacillati</taxon>
        <taxon>Actinomycetota</taxon>
        <taxon>Actinomycetes</taxon>
        <taxon>Pseudonocardiales</taxon>
        <taxon>Pseudonocardiaceae</taxon>
        <taxon>Actinokineospora</taxon>
    </lineage>
</organism>
<name>A0ABW2TNH9_9PSEU</name>
<accession>A0ABW2TNH9</accession>
<protein>
    <submittedName>
        <fullName evidence="1">Uncharacterized protein</fullName>
    </submittedName>
</protein>
<keyword evidence="2" id="KW-1185">Reference proteome</keyword>
<evidence type="ECO:0000313" key="2">
    <source>
        <dbReference type="Proteomes" id="UP001596512"/>
    </source>
</evidence>
<reference evidence="2" key="1">
    <citation type="journal article" date="2019" name="Int. J. Syst. Evol. Microbiol.">
        <title>The Global Catalogue of Microorganisms (GCM) 10K type strain sequencing project: providing services to taxonomists for standard genome sequencing and annotation.</title>
        <authorList>
            <consortium name="The Broad Institute Genomics Platform"/>
            <consortium name="The Broad Institute Genome Sequencing Center for Infectious Disease"/>
            <person name="Wu L."/>
            <person name="Ma J."/>
        </authorList>
    </citation>
    <scope>NUCLEOTIDE SEQUENCE [LARGE SCALE GENOMIC DNA]</scope>
    <source>
        <strain evidence="2">JCM 17695</strain>
    </source>
</reference>
<dbReference type="Proteomes" id="UP001596512">
    <property type="component" value="Unassembled WGS sequence"/>
</dbReference>
<dbReference type="EMBL" id="JBHTEY010000004">
    <property type="protein sequence ID" value="MFC7614492.1"/>
    <property type="molecule type" value="Genomic_DNA"/>
</dbReference>
<comment type="caution">
    <text evidence="1">The sequence shown here is derived from an EMBL/GenBank/DDBJ whole genome shotgun (WGS) entry which is preliminary data.</text>
</comment>
<gene>
    <name evidence="1" type="ORF">ACFQV2_14135</name>
</gene>
<proteinExistence type="predicted"/>
<sequence length="42" mass="4825">MLLLATLVATLVAAQLARRWALRRTAPAGPRWRFQLPVVRRK</sequence>
<evidence type="ECO:0000313" key="1">
    <source>
        <dbReference type="EMBL" id="MFC7614492.1"/>
    </source>
</evidence>